<dbReference type="AlphaFoldDB" id="A0A921KCY9"/>
<proteinExistence type="predicted"/>
<gene>
    <name evidence="1" type="ORF">K8V56_10655</name>
</gene>
<dbReference type="EMBL" id="DYWT01000175">
    <property type="protein sequence ID" value="HJF32215.1"/>
    <property type="molecule type" value="Genomic_DNA"/>
</dbReference>
<evidence type="ECO:0000313" key="2">
    <source>
        <dbReference type="Proteomes" id="UP000698173"/>
    </source>
</evidence>
<evidence type="ECO:0000313" key="1">
    <source>
        <dbReference type="EMBL" id="HJF32215.1"/>
    </source>
</evidence>
<evidence type="ECO:0008006" key="3">
    <source>
        <dbReference type="Google" id="ProtNLM"/>
    </source>
</evidence>
<comment type="caution">
    <text evidence="1">The sequence shown here is derived from an EMBL/GenBank/DDBJ whole genome shotgun (WGS) entry which is preliminary data.</text>
</comment>
<name>A0A921KCY9_SPOPS</name>
<organism evidence="1 2">
    <name type="scientific">Sporosarcina psychrophila</name>
    <name type="common">Bacillus psychrophilus</name>
    <dbReference type="NCBI Taxonomy" id="1476"/>
    <lineage>
        <taxon>Bacteria</taxon>
        <taxon>Bacillati</taxon>
        <taxon>Bacillota</taxon>
        <taxon>Bacilli</taxon>
        <taxon>Bacillales</taxon>
        <taxon>Caryophanaceae</taxon>
        <taxon>Sporosarcina</taxon>
    </lineage>
</organism>
<reference evidence="1" key="1">
    <citation type="journal article" date="2021" name="PeerJ">
        <title>Extensive microbial diversity within the chicken gut microbiome revealed by metagenomics and culture.</title>
        <authorList>
            <person name="Gilroy R."/>
            <person name="Ravi A."/>
            <person name="Getino M."/>
            <person name="Pursley I."/>
            <person name="Horton D.L."/>
            <person name="Alikhan N.F."/>
            <person name="Baker D."/>
            <person name="Gharbi K."/>
            <person name="Hall N."/>
            <person name="Watson M."/>
            <person name="Adriaenssens E.M."/>
            <person name="Foster-Nyarko E."/>
            <person name="Jarju S."/>
            <person name="Secka A."/>
            <person name="Antonio M."/>
            <person name="Oren A."/>
            <person name="Chaudhuri R.R."/>
            <person name="La Ragione R."/>
            <person name="Hildebrand F."/>
            <person name="Pallen M.J."/>
        </authorList>
    </citation>
    <scope>NUCLEOTIDE SEQUENCE</scope>
    <source>
        <strain evidence="1">CHK171-7178</strain>
    </source>
</reference>
<protein>
    <recommendedName>
        <fullName evidence="3">Homeodomain phBC6A51-type domain-containing protein</fullName>
    </recommendedName>
</protein>
<dbReference type="Proteomes" id="UP000698173">
    <property type="component" value="Unassembled WGS sequence"/>
</dbReference>
<accession>A0A921KCY9</accession>
<reference evidence="1" key="2">
    <citation type="submission" date="2021-09" db="EMBL/GenBank/DDBJ databases">
        <authorList>
            <person name="Gilroy R."/>
        </authorList>
    </citation>
    <scope>NUCLEOTIDE SEQUENCE</scope>
    <source>
        <strain evidence="1">CHK171-7178</strain>
    </source>
</reference>
<sequence length="128" mass="15219">MNIYDELKKLSWKKQAYFKWRFDLEFDQLKDKHTPERLAEILKVKTLNEYTKWEKSPEFLKLTNLVLSTKFANDIEDVYAICVENAKTGDVQSVKMMLELQKQIKQFNTESQKVQKTDDSPYDSLDVT</sequence>